<name>A0ABW3V433_9HYPH</name>
<dbReference type="RefSeq" id="WP_289387479.1">
    <property type="nucleotide sequence ID" value="NZ_JAUCBM010000005.1"/>
</dbReference>
<proteinExistence type="predicted"/>
<evidence type="ECO:0000256" key="1">
    <source>
        <dbReference type="SAM" id="MobiDB-lite"/>
    </source>
</evidence>
<comment type="caution">
    <text evidence="2">The sequence shown here is derived from an EMBL/GenBank/DDBJ whole genome shotgun (WGS) entry which is preliminary data.</text>
</comment>
<organism evidence="2 3">
    <name type="scientific">Pseudochrobactrum kiredjianiae</name>
    <dbReference type="NCBI Taxonomy" id="386305"/>
    <lineage>
        <taxon>Bacteria</taxon>
        <taxon>Pseudomonadati</taxon>
        <taxon>Pseudomonadota</taxon>
        <taxon>Alphaproteobacteria</taxon>
        <taxon>Hyphomicrobiales</taxon>
        <taxon>Brucellaceae</taxon>
        <taxon>Pseudochrobactrum</taxon>
    </lineage>
</organism>
<accession>A0ABW3V433</accession>
<dbReference type="NCBIfam" id="TIGR01539">
    <property type="entry name" value="portal_lambda"/>
    <property type="match status" value="1"/>
</dbReference>
<dbReference type="EMBL" id="JBHTMA010000033">
    <property type="protein sequence ID" value="MFD1226786.1"/>
    <property type="molecule type" value="Genomic_DNA"/>
</dbReference>
<protein>
    <submittedName>
        <fullName evidence="2">Phage portal protein</fullName>
    </submittedName>
</protein>
<evidence type="ECO:0000313" key="2">
    <source>
        <dbReference type="EMBL" id="MFD1226786.1"/>
    </source>
</evidence>
<feature type="region of interest" description="Disordered" evidence="1">
    <location>
        <begin position="510"/>
        <end position="550"/>
    </location>
</feature>
<sequence length="550" mass="60232">MSEPVILDSGGNPLPPEVRMNARKRYAMNAAYNAAGSDHSSMAAWRPGTFSGQAALTLSRDVVVDRVNDAVRNNGWASAGVSRLVDTVIGSGWRLSSQPNARTLNLSADEADEIGDQIEGLWADVATDPGNWFDAERTKSVSGLLGLAARHRFSDGEAFAVLPFRMGVTGYGTCVHVIDPARISNPNGGMDSEYLRDGVELDAYGAPIAFHVRRSHPGDITRPMHDMFTWDRVERETEWGRPIAVHAFEANRAGMTRGVSPWASVLQQLKQVSDYNDYELQAASLNAVMAAFIKTPLDMDQLADSFSSTDSSKSISAFYDAQAFAQGAAYKADPIRLKGAQLNFLNPGEDVVFTKSEHPNAAFEVFVNAAMRNIASAVGLTYEQLTMDWSKVNYSSARAAILEIWRGLTARKTSFAHGFMQPIYLAWLEEVFDQRRIKLPAHAVSFEANPIGWARAAWIGSGRGWVDPEKEARAAAIRLATGLSTQESESAEQGRDWKEDMLQRAREQRFAAKHGVTSGEMASSGVVSRFGSETPKSEPEEQTENKDKAQ</sequence>
<feature type="compositionally biased region" description="Basic and acidic residues" evidence="1">
    <location>
        <begin position="535"/>
        <end position="550"/>
    </location>
</feature>
<dbReference type="InterPro" id="IPR006429">
    <property type="entry name" value="Phage_lambda_portal"/>
</dbReference>
<keyword evidence="3" id="KW-1185">Reference proteome</keyword>
<dbReference type="Proteomes" id="UP001597263">
    <property type="component" value="Unassembled WGS sequence"/>
</dbReference>
<gene>
    <name evidence="2" type="ORF">ACFQ35_06430</name>
</gene>
<reference evidence="3" key="1">
    <citation type="journal article" date="2019" name="Int. J. Syst. Evol. Microbiol.">
        <title>The Global Catalogue of Microorganisms (GCM) 10K type strain sequencing project: providing services to taxonomists for standard genome sequencing and annotation.</title>
        <authorList>
            <consortium name="The Broad Institute Genomics Platform"/>
            <consortium name="The Broad Institute Genome Sequencing Center for Infectious Disease"/>
            <person name="Wu L."/>
            <person name="Ma J."/>
        </authorList>
    </citation>
    <scope>NUCLEOTIDE SEQUENCE [LARGE SCALE GENOMIC DNA]</scope>
    <source>
        <strain evidence="3">CCUG 49584</strain>
    </source>
</reference>
<evidence type="ECO:0000313" key="3">
    <source>
        <dbReference type="Proteomes" id="UP001597263"/>
    </source>
</evidence>
<dbReference type="Pfam" id="PF05136">
    <property type="entry name" value="Phage_portal_2"/>
    <property type="match status" value="1"/>
</dbReference>